<sequence>MPGQSTVQHQQVTRLSSATAAPVAIIFRFFHYREPQWQSESKRSFATVTLLGCHERDNDDTVIQSSSLLFRSVFFFFFATEDRVQSREGS</sequence>
<evidence type="ECO:0000313" key="1">
    <source>
        <dbReference type="EnsemblMetazoa" id="AGAP029384-PA"/>
    </source>
</evidence>
<evidence type="ECO:0000313" key="2">
    <source>
        <dbReference type="Proteomes" id="UP000007062"/>
    </source>
</evidence>
<accession>A0A453YZG0</accession>
<dbReference type="AlphaFoldDB" id="A0A453YZG0"/>
<organism evidence="1 2">
    <name type="scientific">Anopheles gambiae</name>
    <name type="common">African malaria mosquito</name>
    <dbReference type="NCBI Taxonomy" id="7165"/>
    <lineage>
        <taxon>Eukaryota</taxon>
        <taxon>Metazoa</taxon>
        <taxon>Ecdysozoa</taxon>
        <taxon>Arthropoda</taxon>
        <taxon>Hexapoda</taxon>
        <taxon>Insecta</taxon>
        <taxon>Pterygota</taxon>
        <taxon>Neoptera</taxon>
        <taxon>Endopterygota</taxon>
        <taxon>Diptera</taxon>
        <taxon>Nematocera</taxon>
        <taxon>Culicoidea</taxon>
        <taxon>Culicidae</taxon>
        <taxon>Anophelinae</taxon>
        <taxon>Anopheles</taxon>
    </lineage>
</organism>
<dbReference type="VEuPathDB" id="VectorBase:AGAP029384"/>
<keyword evidence="2" id="KW-1185">Reference proteome</keyword>
<dbReference type="EMBL" id="AAAB01008880">
    <property type="status" value="NOT_ANNOTATED_CDS"/>
    <property type="molecule type" value="Genomic_DNA"/>
</dbReference>
<reference evidence="1" key="3">
    <citation type="submission" date="2020-05" db="UniProtKB">
        <authorList>
            <consortium name="EnsemblMetazoa"/>
        </authorList>
    </citation>
    <scope>IDENTIFICATION</scope>
    <source>
        <strain evidence="1">PEST</strain>
    </source>
</reference>
<name>A0A453YZG0_ANOGA</name>
<reference evidence="1 2" key="1">
    <citation type="journal article" date="2002" name="Science">
        <title>The genome sequence of the malaria mosquito Anopheles gambiae.</title>
        <authorList>
            <person name="Holt R.A."/>
            <person name="Subramanian G.M."/>
            <person name="Halpern A."/>
            <person name="Sutton G.G."/>
            <person name="Charlab R."/>
            <person name="Nusskern D.R."/>
            <person name="Wincker P."/>
            <person name="Clark A.G."/>
            <person name="Ribeiro J.M."/>
            <person name="Wides R."/>
            <person name="Salzberg S.L."/>
            <person name="Loftus B."/>
            <person name="Yandell M."/>
            <person name="Majoros W.H."/>
            <person name="Rusch D.B."/>
            <person name="Lai Z."/>
            <person name="Kraft C.L."/>
            <person name="Abril J.F."/>
            <person name="Anthouard V."/>
            <person name="Arensburger P."/>
            <person name="Atkinson P.W."/>
            <person name="Baden H."/>
            <person name="de Berardinis V."/>
            <person name="Baldwin D."/>
            <person name="Benes V."/>
            <person name="Biedler J."/>
            <person name="Blass C."/>
            <person name="Bolanos R."/>
            <person name="Boscus D."/>
            <person name="Barnstead M."/>
            <person name="Cai S."/>
            <person name="Center A."/>
            <person name="Chaturverdi K."/>
            <person name="Christophides G.K."/>
            <person name="Chrystal M.A."/>
            <person name="Clamp M."/>
            <person name="Cravchik A."/>
            <person name="Curwen V."/>
            <person name="Dana A."/>
            <person name="Delcher A."/>
            <person name="Dew I."/>
            <person name="Evans C.A."/>
            <person name="Flanigan M."/>
            <person name="Grundschober-Freimoser A."/>
            <person name="Friedli L."/>
            <person name="Gu Z."/>
            <person name="Guan P."/>
            <person name="Guigo R."/>
            <person name="Hillenmeyer M.E."/>
            <person name="Hladun S.L."/>
            <person name="Hogan J.R."/>
            <person name="Hong Y.S."/>
            <person name="Hoover J."/>
            <person name="Jaillon O."/>
            <person name="Ke Z."/>
            <person name="Kodira C."/>
            <person name="Kokoza E."/>
            <person name="Koutsos A."/>
            <person name="Letunic I."/>
            <person name="Levitsky A."/>
            <person name="Liang Y."/>
            <person name="Lin J.J."/>
            <person name="Lobo N.F."/>
            <person name="Lopez J.R."/>
            <person name="Malek J.A."/>
            <person name="McIntosh T.C."/>
            <person name="Meister S."/>
            <person name="Miller J."/>
            <person name="Mobarry C."/>
            <person name="Mongin E."/>
            <person name="Murphy S.D."/>
            <person name="O'Brochta D.A."/>
            <person name="Pfannkoch C."/>
            <person name="Qi R."/>
            <person name="Regier M.A."/>
            <person name="Remington K."/>
            <person name="Shao H."/>
            <person name="Sharakhova M.V."/>
            <person name="Sitter C.D."/>
            <person name="Shetty J."/>
            <person name="Smith T.J."/>
            <person name="Strong R."/>
            <person name="Sun J."/>
            <person name="Thomasova D."/>
            <person name="Ton L.Q."/>
            <person name="Topalis P."/>
            <person name="Tu Z."/>
            <person name="Unger M.F."/>
            <person name="Walenz B."/>
            <person name="Wang A."/>
            <person name="Wang J."/>
            <person name="Wang M."/>
            <person name="Wang X."/>
            <person name="Woodford K.J."/>
            <person name="Wortman J.R."/>
            <person name="Wu M."/>
            <person name="Yao A."/>
            <person name="Zdobnov E.M."/>
            <person name="Zhang H."/>
            <person name="Zhao Q."/>
            <person name="Zhao S."/>
            <person name="Zhu S.C."/>
            <person name="Zhimulev I."/>
            <person name="Coluzzi M."/>
            <person name="della Torre A."/>
            <person name="Roth C.W."/>
            <person name="Louis C."/>
            <person name="Kalush F."/>
            <person name="Mural R.J."/>
            <person name="Myers E.W."/>
            <person name="Adams M.D."/>
            <person name="Smith H.O."/>
            <person name="Broder S."/>
            <person name="Gardner M.J."/>
            <person name="Fraser C.M."/>
            <person name="Birney E."/>
            <person name="Bork P."/>
            <person name="Brey P.T."/>
            <person name="Venter J.C."/>
            <person name="Weissenbach J."/>
            <person name="Kafatos F.C."/>
            <person name="Collins F.H."/>
            <person name="Hoffman S.L."/>
        </authorList>
    </citation>
    <scope>NUCLEOTIDE SEQUENCE [LARGE SCALE GENOMIC DNA]</scope>
    <source>
        <strain evidence="1 2">PEST</strain>
    </source>
</reference>
<protein>
    <submittedName>
        <fullName evidence="1">Uncharacterized protein</fullName>
    </submittedName>
</protein>
<dbReference type="Proteomes" id="UP000007062">
    <property type="component" value="Chromosome 2R"/>
</dbReference>
<dbReference type="InParanoid" id="A0A453YZG0"/>
<reference evidence="1 2" key="2">
    <citation type="journal article" date="2004" name="Trends Parasitol.">
        <title>The Anopheles gambiae genome: an update.</title>
        <authorList>
            <person name="Mongin E."/>
            <person name="Louis C."/>
            <person name="Holt R.A."/>
            <person name="Birney E."/>
            <person name="Collins F.H."/>
        </authorList>
    </citation>
    <scope>NUCLEOTIDE SEQUENCE [LARGE SCALE GENOMIC DNA]</scope>
    <source>
        <strain evidence="1 2">PEST</strain>
    </source>
</reference>
<proteinExistence type="predicted"/>
<dbReference type="EnsemblMetazoa" id="AGAP029384-RA">
    <property type="protein sequence ID" value="AGAP029384-PA"/>
    <property type="gene ID" value="AGAP029384"/>
</dbReference>